<accession>A0ABN0R298</accession>
<organism evidence="1 2">
    <name type="scientific">Mycobacterium ulcerans str. Harvey</name>
    <dbReference type="NCBI Taxonomy" id="1299332"/>
    <lineage>
        <taxon>Bacteria</taxon>
        <taxon>Bacillati</taxon>
        <taxon>Actinomycetota</taxon>
        <taxon>Actinomycetes</taxon>
        <taxon>Mycobacteriales</taxon>
        <taxon>Mycobacteriaceae</taxon>
        <taxon>Mycobacterium</taxon>
        <taxon>Mycobacterium ulcerans group</taxon>
    </lineage>
</organism>
<comment type="caution">
    <text evidence="1">The sequence shown here is derived from an EMBL/GenBank/DDBJ whole genome shotgun (WGS) entry which is preliminary data.</text>
</comment>
<protein>
    <submittedName>
        <fullName evidence="1">Trehalose-2-sulfate acyltransferase papA2 domain protein</fullName>
        <ecNumber evidence="1">2.3.1.-</ecNumber>
    </submittedName>
</protein>
<proteinExistence type="predicted"/>
<evidence type="ECO:0000313" key="1">
    <source>
        <dbReference type="EMBL" id="EUA91005.1"/>
    </source>
</evidence>
<dbReference type="Proteomes" id="UP000020681">
    <property type="component" value="Unassembled WGS sequence"/>
</dbReference>
<dbReference type="EC" id="2.3.1.-" evidence="1"/>
<dbReference type="GO" id="GO:0016746">
    <property type="term" value="F:acyltransferase activity"/>
    <property type="evidence" value="ECO:0007669"/>
    <property type="project" value="UniProtKB-KW"/>
</dbReference>
<dbReference type="EMBL" id="JAOL01000097">
    <property type="protein sequence ID" value="EUA91005.1"/>
    <property type="molecule type" value="Genomic_DNA"/>
</dbReference>
<sequence>MFAISAWSSTKLTGADEYYAIVPIDIRRTEEDFMTTGWFTGFVPITVPTVGSSFGEIVKAAQGSFDSGRDLRRCLGLRDGAGAVLREGSGHPLLSTWTRHSAAVRYGELHVEGCAPGLCTMAA</sequence>
<keyword evidence="2" id="KW-1185">Reference proteome</keyword>
<evidence type="ECO:0000313" key="2">
    <source>
        <dbReference type="Proteomes" id="UP000020681"/>
    </source>
</evidence>
<name>A0ABN0R298_MYCUL</name>
<gene>
    <name evidence="1" type="ORF">I551_2454</name>
</gene>
<keyword evidence="1" id="KW-0012">Acyltransferase</keyword>
<reference evidence="1 2" key="1">
    <citation type="submission" date="2014-01" db="EMBL/GenBank/DDBJ databases">
        <authorList>
            <person name="Dobos K."/>
            <person name="Lenaerts A."/>
            <person name="Ordway D."/>
            <person name="DeGroote M.A."/>
            <person name="Parker T."/>
            <person name="Sizemore C."/>
            <person name="Tallon L.J."/>
            <person name="Sadzewicz L.K."/>
            <person name="Sengamalay N."/>
            <person name="Fraser C.M."/>
            <person name="Hine E."/>
            <person name="Shefchek K.A."/>
            <person name="Das S.P."/>
            <person name="Tettelin H."/>
        </authorList>
    </citation>
    <scope>NUCLEOTIDE SEQUENCE [LARGE SCALE GENOMIC DNA]</scope>
    <source>
        <strain evidence="1 2">Harvey</strain>
    </source>
</reference>
<keyword evidence="1" id="KW-0808">Transferase</keyword>